<dbReference type="PROSITE" id="PS50110">
    <property type="entry name" value="RESPONSE_REGULATORY"/>
    <property type="match status" value="1"/>
</dbReference>
<reference evidence="4" key="1">
    <citation type="submission" date="2019-11" db="EMBL/GenBank/DDBJ databases">
        <title>Microbial mats filling the niche in hypersaline microbial mats.</title>
        <authorList>
            <person name="Wong H.L."/>
            <person name="Macleod F.I."/>
            <person name="White R.A. III"/>
            <person name="Burns B.P."/>
        </authorList>
    </citation>
    <scope>NUCLEOTIDE SEQUENCE</scope>
    <source>
        <strain evidence="4">Rbin_158</strain>
    </source>
</reference>
<dbReference type="GO" id="GO:0000160">
    <property type="term" value="P:phosphorelay signal transduction system"/>
    <property type="evidence" value="ECO:0007669"/>
    <property type="project" value="InterPro"/>
</dbReference>
<organism evidence="4 5">
    <name type="scientific">candidate division KSB3 bacterium</name>
    <dbReference type="NCBI Taxonomy" id="2044937"/>
    <lineage>
        <taxon>Bacteria</taxon>
        <taxon>candidate division KSB3</taxon>
    </lineage>
</organism>
<dbReference type="AlphaFoldDB" id="A0A9D5JWZ5"/>
<keyword evidence="1 2" id="KW-0597">Phosphoprotein</keyword>
<dbReference type="EMBL" id="WJJP01000423">
    <property type="protein sequence ID" value="MBD3325506.1"/>
    <property type="molecule type" value="Genomic_DNA"/>
</dbReference>
<dbReference type="InterPro" id="IPR011006">
    <property type="entry name" value="CheY-like_superfamily"/>
</dbReference>
<dbReference type="SMART" id="SM00448">
    <property type="entry name" value="REC"/>
    <property type="match status" value="1"/>
</dbReference>
<evidence type="ECO:0000256" key="1">
    <source>
        <dbReference type="ARBA" id="ARBA00022553"/>
    </source>
</evidence>
<name>A0A9D5JWZ5_9BACT</name>
<feature type="modified residue" description="4-aspartylphosphate" evidence="2">
    <location>
        <position position="57"/>
    </location>
</feature>
<evidence type="ECO:0000256" key="2">
    <source>
        <dbReference type="PROSITE-ProRule" id="PRU00169"/>
    </source>
</evidence>
<dbReference type="PANTHER" id="PTHR44591:SF3">
    <property type="entry name" value="RESPONSE REGULATORY DOMAIN-CONTAINING PROTEIN"/>
    <property type="match status" value="1"/>
</dbReference>
<protein>
    <submittedName>
        <fullName evidence="4">Response regulator</fullName>
    </submittedName>
</protein>
<sequence>MPPDDPIHILIIDDEDMVRLNLVDYLEDEGYRVMAVCSGESALALLRTRPYDTAIVDMRLPGMDGNSFIGEAHRLQPHLRYLIHTGSTTYALPPELQSLGITKDHIFFKPIHDMDTLVEAIENLTKENQHV</sequence>
<dbReference type="Gene3D" id="3.40.50.2300">
    <property type="match status" value="1"/>
</dbReference>
<evidence type="ECO:0000313" key="5">
    <source>
        <dbReference type="Proteomes" id="UP000649604"/>
    </source>
</evidence>
<dbReference type="InterPro" id="IPR001789">
    <property type="entry name" value="Sig_transdc_resp-reg_receiver"/>
</dbReference>
<dbReference type="SUPFAM" id="SSF52172">
    <property type="entry name" value="CheY-like"/>
    <property type="match status" value="1"/>
</dbReference>
<evidence type="ECO:0000259" key="3">
    <source>
        <dbReference type="PROSITE" id="PS50110"/>
    </source>
</evidence>
<dbReference type="InterPro" id="IPR050595">
    <property type="entry name" value="Bact_response_regulator"/>
</dbReference>
<evidence type="ECO:0000313" key="4">
    <source>
        <dbReference type="EMBL" id="MBD3325506.1"/>
    </source>
</evidence>
<dbReference type="Proteomes" id="UP000649604">
    <property type="component" value="Unassembled WGS sequence"/>
</dbReference>
<dbReference type="Pfam" id="PF00072">
    <property type="entry name" value="Response_reg"/>
    <property type="match status" value="1"/>
</dbReference>
<proteinExistence type="predicted"/>
<comment type="caution">
    <text evidence="4">The sequence shown here is derived from an EMBL/GenBank/DDBJ whole genome shotgun (WGS) entry which is preliminary data.</text>
</comment>
<accession>A0A9D5JWZ5</accession>
<gene>
    <name evidence="4" type="ORF">GF339_13025</name>
</gene>
<feature type="domain" description="Response regulatory" evidence="3">
    <location>
        <begin position="8"/>
        <end position="124"/>
    </location>
</feature>
<dbReference type="PANTHER" id="PTHR44591">
    <property type="entry name" value="STRESS RESPONSE REGULATOR PROTEIN 1"/>
    <property type="match status" value="1"/>
</dbReference>